<accession>A0A0A1TIY9</accession>
<dbReference type="PROSITE" id="PS51450">
    <property type="entry name" value="LRR"/>
    <property type="match status" value="1"/>
</dbReference>
<feature type="region of interest" description="Disordered" evidence="10">
    <location>
        <begin position="1"/>
        <end position="71"/>
    </location>
</feature>
<keyword evidence="7" id="KW-0539">Nucleus</keyword>
<dbReference type="STRING" id="1531966.A0A0A1TIY9"/>
<keyword evidence="14" id="KW-1185">Reference proteome</keyword>
<evidence type="ECO:0000256" key="3">
    <source>
        <dbReference type="ARBA" id="ARBA00022448"/>
    </source>
</evidence>
<dbReference type="GO" id="GO:0042272">
    <property type="term" value="C:nuclear RNA export factor complex"/>
    <property type="evidence" value="ECO:0007669"/>
    <property type="project" value="UniProtKB-ARBA"/>
</dbReference>
<evidence type="ECO:0000256" key="8">
    <source>
        <dbReference type="ARBA" id="ARBA00055253"/>
    </source>
</evidence>
<organism evidence="13 14">
    <name type="scientific">[Torrubiella] hemipterigena</name>
    <dbReference type="NCBI Taxonomy" id="1531966"/>
    <lineage>
        <taxon>Eukaryota</taxon>
        <taxon>Fungi</taxon>
        <taxon>Dikarya</taxon>
        <taxon>Ascomycota</taxon>
        <taxon>Pezizomycotina</taxon>
        <taxon>Sordariomycetes</taxon>
        <taxon>Hypocreomycetidae</taxon>
        <taxon>Hypocreales</taxon>
        <taxon>Clavicipitaceae</taxon>
        <taxon>Clavicipitaceae incertae sedis</taxon>
        <taxon>'Torrubiella' clade</taxon>
    </lineage>
</organism>
<evidence type="ECO:0000256" key="1">
    <source>
        <dbReference type="ARBA" id="ARBA00004123"/>
    </source>
</evidence>
<dbReference type="PANTHER" id="PTHR10662:SF22">
    <property type="entry name" value="NUCLEAR RNA EXPORT FACTOR 1"/>
    <property type="match status" value="1"/>
</dbReference>
<dbReference type="InterPro" id="IPR002075">
    <property type="entry name" value="NTF2_dom"/>
</dbReference>
<sequence length="646" mass="70888">MAPRASRSGAREAKPTAAKARATNRAGITKRKAKIDGDGDMDMDGARRKAGTDGAASKGRPTTRAAQRIKPSKVAQNMAKHLANGQSGDLASRVKGAIKGKGALTYLRVHGMKQSKAANNPDGGLKDLLSFMERKSTSLIEGRRTRQVVIKKSHVAGDYVFIGASADDAVELLKVNTFVFAGQKLEVVESNDSLGQPNKATESKETQELRAKLQSVLSQRYIGANKLLKLDSLATDPELVTLGMFDNRDRALRTFKGLMAICEGLFKTAQEKRDAIESVSLASNSIDDITQVEGLATTFADLKNLDLSGNQLASIQGLERWKGKFKSIEAVYLTGNPIETAEPNLQTILLEWFPKLQNINGIQVRTPEQIAQREEELRPKPIPQSGPDFRDVNGIGENFLLQFFSSYDSDRQSLASRLYDETSQFSLAVDTRSVRDPDAPPPMPWTAYLKFSRNLVKINNQNARIQRLFKGAATINDLWKGLPFTRHPNIKDDISKYIMDCHPLPGLVDPQGNNSMGVDGLIISVHGEFEEHDAKTSTIGKRSFSRTFILGPGLPGHGEIRVVSDMLSLRAYSPLPNVFVAPTPAQEAPSQEQHQAMIAELCKQTGMVAQYSELCLVQVGWDFDKALVIFNEKKAQLPADAFAVQQ</sequence>
<dbReference type="PROSITE" id="PS51281">
    <property type="entry name" value="TAP_C"/>
    <property type="match status" value="1"/>
</dbReference>
<evidence type="ECO:0000256" key="7">
    <source>
        <dbReference type="ARBA" id="ARBA00023242"/>
    </source>
</evidence>
<dbReference type="InterPro" id="IPR032675">
    <property type="entry name" value="LRR_dom_sf"/>
</dbReference>
<dbReference type="PROSITE" id="PS50177">
    <property type="entry name" value="NTF2_DOMAIN"/>
    <property type="match status" value="1"/>
</dbReference>
<dbReference type="InterPro" id="IPR018222">
    <property type="entry name" value="Nuclear_transport_factor_2_euk"/>
</dbReference>
<dbReference type="Pfam" id="PF24048">
    <property type="entry name" value="LRR_NXF1-5"/>
    <property type="match status" value="1"/>
</dbReference>
<keyword evidence="5" id="KW-0677">Repeat</keyword>
<dbReference type="SUPFAM" id="SSF52058">
    <property type="entry name" value="L domain-like"/>
    <property type="match status" value="1"/>
</dbReference>
<evidence type="ECO:0000256" key="9">
    <source>
        <dbReference type="ARBA" id="ARBA00069694"/>
    </source>
</evidence>
<dbReference type="FunFam" id="1.10.8.10:FF:000018">
    <property type="entry name" value="Nuclear RNA export factor 1"/>
    <property type="match status" value="1"/>
</dbReference>
<comment type="function">
    <text evidence="8">Involved in the export of mRNA from the nucleus to the cytoplasm.</text>
</comment>
<dbReference type="FunFam" id="3.10.450.50:FF:000013">
    <property type="entry name" value="mRNA export factor mex67"/>
    <property type="match status" value="1"/>
</dbReference>
<dbReference type="CDD" id="cd14342">
    <property type="entry name" value="UBA_TAP-C"/>
    <property type="match status" value="1"/>
</dbReference>
<evidence type="ECO:0000313" key="14">
    <source>
        <dbReference type="Proteomes" id="UP000039046"/>
    </source>
</evidence>
<dbReference type="SMART" id="SM00804">
    <property type="entry name" value="TAP_C"/>
    <property type="match status" value="1"/>
</dbReference>
<evidence type="ECO:0000259" key="12">
    <source>
        <dbReference type="PROSITE" id="PS51281"/>
    </source>
</evidence>
<dbReference type="InterPro" id="IPR030217">
    <property type="entry name" value="NXF_fam"/>
</dbReference>
<keyword evidence="3" id="KW-0813">Transport</keyword>
<dbReference type="Gene3D" id="3.10.450.50">
    <property type="match status" value="1"/>
</dbReference>
<evidence type="ECO:0000256" key="4">
    <source>
        <dbReference type="ARBA" id="ARBA00022614"/>
    </source>
</evidence>
<gene>
    <name evidence="13" type="ORF">VHEMI06265</name>
</gene>
<reference evidence="13 14" key="1">
    <citation type="journal article" date="2015" name="Genome Announc.">
        <title>Draft Genome Sequence and Gene Annotation of the Entomopathogenic Fungus Verticillium hemipterigenum.</title>
        <authorList>
            <person name="Horn F."/>
            <person name="Habel A."/>
            <person name="Scharf D.H."/>
            <person name="Dworschak J."/>
            <person name="Brakhage A.A."/>
            <person name="Guthke R."/>
            <person name="Hertweck C."/>
            <person name="Linde J."/>
        </authorList>
    </citation>
    <scope>NUCLEOTIDE SEQUENCE [LARGE SCALE GENOMIC DNA]</scope>
</reference>
<feature type="domain" description="NTF2" evidence="11">
    <location>
        <begin position="395"/>
        <end position="569"/>
    </location>
</feature>
<dbReference type="InterPro" id="IPR057125">
    <property type="entry name" value="NXF1/2/3/5-like_LRR"/>
</dbReference>
<proteinExistence type="inferred from homology"/>
<dbReference type="SUPFAM" id="SSF54427">
    <property type="entry name" value="NTF2-like"/>
    <property type="match status" value="1"/>
</dbReference>
<dbReference type="GO" id="GO:0003723">
    <property type="term" value="F:RNA binding"/>
    <property type="evidence" value="ECO:0007669"/>
    <property type="project" value="TreeGrafter"/>
</dbReference>
<protein>
    <recommendedName>
        <fullName evidence="9">mRNA export factor MEX67</fullName>
    </recommendedName>
</protein>
<dbReference type="Proteomes" id="UP000039046">
    <property type="component" value="Unassembled WGS sequence"/>
</dbReference>
<name>A0A0A1TIY9_9HYPO</name>
<dbReference type="PANTHER" id="PTHR10662">
    <property type="entry name" value="NUCLEAR RNA EXPORT FACTOR"/>
    <property type="match status" value="1"/>
</dbReference>
<feature type="domain" description="TAP-C" evidence="12">
    <location>
        <begin position="592"/>
        <end position="645"/>
    </location>
</feature>
<dbReference type="SUPFAM" id="SSF46934">
    <property type="entry name" value="UBA-like"/>
    <property type="match status" value="1"/>
</dbReference>
<dbReference type="Pfam" id="PF22602">
    <property type="entry name" value="NXF_NTF2"/>
    <property type="match status" value="1"/>
</dbReference>
<dbReference type="EMBL" id="CDHN01000003">
    <property type="protein sequence ID" value="CEJ90478.1"/>
    <property type="molecule type" value="Genomic_DNA"/>
</dbReference>
<evidence type="ECO:0000256" key="5">
    <source>
        <dbReference type="ARBA" id="ARBA00022737"/>
    </source>
</evidence>
<dbReference type="Pfam" id="PF03943">
    <property type="entry name" value="TAP_C"/>
    <property type="match status" value="1"/>
</dbReference>
<dbReference type="InterPro" id="IPR009060">
    <property type="entry name" value="UBA-like_sf"/>
</dbReference>
<comment type="subcellular location">
    <subcellularLocation>
        <location evidence="1">Nucleus</location>
    </subcellularLocation>
</comment>
<evidence type="ECO:0000259" key="11">
    <source>
        <dbReference type="PROSITE" id="PS50177"/>
    </source>
</evidence>
<dbReference type="HOGENOM" id="CLU_024991_1_0_1"/>
<dbReference type="AlphaFoldDB" id="A0A0A1TIY9"/>
<dbReference type="InterPro" id="IPR001611">
    <property type="entry name" value="Leu-rich_rpt"/>
</dbReference>
<dbReference type="InterPro" id="IPR005637">
    <property type="entry name" value="TAP_C_dom"/>
</dbReference>
<comment type="similarity">
    <text evidence="2">Belongs to the NXF family.</text>
</comment>
<keyword evidence="4" id="KW-0433">Leucine-rich repeat</keyword>
<dbReference type="GO" id="GO:0016973">
    <property type="term" value="P:poly(A)+ mRNA export from nucleus"/>
    <property type="evidence" value="ECO:0007669"/>
    <property type="project" value="TreeGrafter"/>
</dbReference>
<evidence type="ECO:0000256" key="10">
    <source>
        <dbReference type="SAM" id="MobiDB-lite"/>
    </source>
</evidence>
<evidence type="ECO:0000256" key="2">
    <source>
        <dbReference type="ARBA" id="ARBA00009285"/>
    </source>
</evidence>
<dbReference type="InterPro" id="IPR032710">
    <property type="entry name" value="NTF2-like_dom_sf"/>
</dbReference>
<dbReference type="Gene3D" id="1.10.8.10">
    <property type="entry name" value="DNA helicase RuvA subunit, C-terminal domain"/>
    <property type="match status" value="1"/>
</dbReference>
<keyword evidence="6" id="KW-0509">mRNA transport</keyword>
<evidence type="ECO:0000313" key="13">
    <source>
        <dbReference type="EMBL" id="CEJ90478.1"/>
    </source>
</evidence>
<dbReference type="OrthoDB" id="25872at2759"/>
<dbReference type="Gene3D" id="3.80.10.10">
    <property type="entry name" value="Ribonuclease Inhibitor"/>
    <property type="match status" value="1"/>
</dbReference>
<evidence type="ECO:0000256" key="6">
    <source>
        <dbReference type="ARBA" id="ARBA00022816"/>
    </source>
</evidence>